<organism evidence="1 2">
    <name type="scientific">Galdieria yellowstonensis</name>
    <dbReference type="NCBI Taxonomy" id="3028027"/>
    <lineage>
        <taxon>Eukaryota</taxon>
        <taxon>Rhodophyta</taxon>
        <taxon>Bangiophyceae</taxon>
        <taxon>Galdieriales</taxon>
        <taxon>Galdieriaceae</taxon>
        <taxon>Galdieria</taxon>
    </lineage>
</organism>
<keyword evidence="2" id="KW-1185">Reference proteome</keyword>
<protein>
    <submittedName>
        <fullName evidence="1">Uncharacterized protein</fullName>
    </submittedName>
</protein>
<accession>A0AAV9I7D9</accession>
<evidence type="ECO:0000313" key="1">
    <source>
        <dbReference type="EMBL" id="KAK4522492.1"/>
    </source>
</evidence>
<dbReference type="EMBL" id="JANCYU010000006">
    <property type="protein sequence ID" value="KAK4522492.1"/>
    <property type="molecule type" value="Genomic_DNA"/>
</dbReference>
<proteinExistence type="predicted"/>
<name>A0AAV9I7D9_9RHOD</name>
<comment type="caution">
    <text evidence="1">The sequence shown here is derived from an EMBL/GenBank/DDBJ whole genome shotgun (WGS) entry which is preliminary data.</text>
</comment>
<gene>
    <name evidence="1" type="ORF">GAYE_PCTG10G0382</name>
</gene>
<reference evidence="1 2" key="1">
    <citation type="submission" date="2022-07" db="EMBL/GenBank/DDBJ databases">
        <title>Genome-wide signatures of adaptation to extreme environments.</title>
        <authorList>
            <person name="Cho C.H."/>
            <person name="Yoon H.S."/>
        </authorList>
    </citation>
    <scope>NUCLEOTIDE SEQUENCE [LARGE SCALE GENOMIC DNA]</scope>
    <source>
        <strain evidence="1 2">108.79 E11</strain>
    </source>
</reference>
<dbReference type="Proteomes" id="UP001300502">
    <property type="component" value="Unassembled WGS sequence"/>
</dbReference>
<dbReference type="AlphaFoldDB" id="A0AAV9I7D9"/>
<sequence length="714" mass="82376">MDAAFSRVESAFGIHMEWEQVFDPMTMKIDRKYTHVWLEDLPDLAVECSEIKVSEFLGDKFKVASEEFSTRESTLEDAAFLLTPKKFVEDFPLKSCGSRISRVFLRQDLINLWNALVDGENTGKLNILSAASGLGKSLYLYLIAVFARHFGIPVQYIGNTGDLLHEKVDGDSVAVGKTGKVLRKEFDYKLAARKYAAMLLFMNSGTLDSLAPFHSGRPDYDFLEGAAIKRVTYYALIKGDLVLCDELRRNFMTMKPRNFLIIDDHSAVWQKLGNDPNTWLPFFELYARPVWYSTMYCKFVISGSQLHEFKLPSGYEFSTKYVEPLSREEFAIWENLSDYPNLKEKREEVIDLTGLVPGMIGILVNFLNTFGDFSFEEVSQIFKADICNSMKMRHFEYVDSLKDSKKTDFVEMLYKLFLGGKSPRITICEDAYRDRGLLITFKDRSLQFYNSVASEILFDTFTQFYFSDNRLVKISQKLKEARMNGFGGDEYFEELFLGLCFRFRPDIQIYSRASSRRIHFQSSAWFRFDGKCFDRRLSSIKMSCWIKFIRNNPCLDYAYVDMTDGRWKLYLIQVSVSSFPVHNRGSARLELLFEKSGEPVQLASLLHVLFDEPFEVSPVYDASKNIVDFEVTGSLGVSYRDRISILYVTPLMREDAKADSAPDFVEFLTFDNFPDNLKPFIDVGQKVRSRRRSRSRSAVKRIKSEETGELNVDA</sequence>
<evidence type="ECO:0000313" key="2">
    <source>
        <dbReference type="Proteomes" id="UP001300502"/>
    </source>
</evidence>